<comment type="caution">
    <text evidence="1">The sequence shown here is derived from an EMBL/GenBank/DDBJ whole genome shotgun (WGS) entry which is preliminary data.</text>
</comment>
<accession>A0AB34PI99</accession>
<dbReference type="Proteomes" id="UP000030161">
    <property type="component" value="Unassembled WGS sequence"/>
</dbReference>
<feature type="non-terminal residue" evidence="1">
    <location>
        <position position="1"/>
    </location>
</feature>
<sequence>NGNGNDKNNDHRVMIYLN</sequence>
<evidence type="ECO:0000313" key="1">
    <source>
        <dbReference type="EMBL" id="KGR01034.1"/>
    </source>
</evidence>
<dbReference type="EMBL" id="AJIX01000056">
    <property type="protein sequence ID" value="KGR01034.1"/>
    <property type="molecule type" value="Genomic_DNA"/>
</dbReference>
<name>A0AB34PI99_CANAX</name>
<proteinExistence type="predicted"/>
<organism evidence="1 2">
    <name type="scientific">Candida albicans P78048</name>
    <dbReference type="NCBI Taxonomy" id="1094989"/>
    <lineage>
        <taxon>Eukaryota</taxon>
        <taxon>Fungi</taxon>
        <taxon>Dikarya</taxon>
        <taxon>Ascomycota</taxon>
        <taxon>Saccharomycotina</taxon>
        <taxon>Pichiomycetes</taxon>
        <taxon>Debaryomycetaceae</taxon>
        <taxon>Candida/Lodderomyces clade</taxon>
        <taxon>Candida</taxon>
    </lineage>
</organism>
<protein>
    <submittedName>
        <fullName evidence="1">Uncharacterized protein</fullName>
    </submittedName>
</protein>
<reference evidence="1 2" key="1">
    <citation type="submission" date="2013-12" db="EMBL/GenBank/DDBJ databases">
        <title>The Genome Sequence of Candida albicans P78048.</title>
        <authorList>
            <consortium name="The Broad Institute Genome Sequencing Platform"/>
            <consortium name="The Broad Institute Genome Sequencing Center for Infectious Disease"/>
            <person name="Cuomo C."/>
            <person name="Bennett R."/>
            <person name="Hirakawa M."/>
            <person name="Noverr M."/>
            <person name="Mitchell A."/>
            <person name="Young S.K."/>
            <person name="Zeng Q."/>
            <person name="Gargeya S."/>
            <person name="Fitzgerald M."/>
            <person name="Abouelleil A."/>
            <person name="Alvarado L."/>
            <person name="Berlin A.M."/>
            <person name="Chapman S.B."/>
            <person name="Dewar J."/>
            <person name="Goldberg J."/>
            <person name="Griggs A."/>
            <person name="Gujja S."/>
            <person name="Hansen M."/>
            <person name="Howarth C."/>
            <person name="Imamovic A."/>
            <person name="Larimer J."/>
            <person name="McCowan C."/>
            <person name="Murphy C."/>
            <person name="Pearson M."/>
            <person name="Priest M."/>
            <person name="Roberts A."/>
            <person name="Saif S."/>
            <person name="Shea T."/>
            <person name="Sykes S."/>
            <person name="Wortman J."/>
            <person name="Nusbaum C."/>
            <person name="Birren B."/>
        </authorList>
    </citation>
    <scope>NUCLEOTIDE SEQUENCE [LARGE SCALE GENOMIC DNA]</scope>
    <source>
        <strain evidence="1 2">P78048</strain>
    </source>
</reference>
<gene>
    <name evidence="1" type="ORF">MG3_06030</name>
</gene>
<dbReference type="AlphaFoldDB" id="A0AB34PI99"/>
<evidence type="ECO:0000313" key="2">
    <source>
        <dbReference type="Proteomes" id="UP000030161"/>
    </source>
</evidence>